<keyword evidence="5" id="KW-1185">Reference proteome</keyword>
<dbReference type="AlphaFoldDB" id="A0A8I2H5P0"/>
<evidence type="ECO:0000313" key="3">
    <source>
        <dbReference type="EMBL" id="WOX29860.1"/>
    </source>
</evidence>
<gene>
    <name evidence="2" type="ORF">F9Y85_04850</name>
    <name evidence="3" type="ORF">R5H13_06230</name>
</gene>
<organism evidence="2 4">
    <name type="scientific">Pseudoalteromonas maricaloris</name>
    <dbReference type="NCBI Taxonomy" id="184924"/>
    <lineage>
        <taxon>Bacteria</taxon>
        <taxon>Pseudomonadati</taxon>
        <taxon>Pseudomonadota</taxon>
        <taxon>Gammaproteobacteria</taxon>
        <taxon>Alteromonadales</taxon>
        <taxon>Pseudoalteromonadaceae</taxon>
        <taxon>Pseudoalteromonas</taxon>
    </lineage>
</organism>
<evidence type="ECO:0000313" key="2">
    <source>
        <dbReference type="EMBL" id="NLR20656.1"/>
    </source>
</evidence>
<keyword evidence="1" id="KW-0732">Signal</keyword>
<evidence type="ECO:0000313" key="5">
    <source>
        <dbReference type="Proteomes" id="UP001304419"/>
    </source>
</evidence>
<dbReference type="EMBL" id="WEIA01000002">
    <property type="protein sequence ID" value="NLR20656.1"/>
    <property type="molecule type" value="Genomic_DNA"/>
</dbReference>
<reference evidence="2" key="1">
    <citation type="submission" date="2019-10" db="EMBL/GenBank/DDBJ databases">
        <authorList>
            <person name="Paulsen S."/>
        </authorList>
    </citation>
    <scope>NUCLEOTIDE SEQUENCE</scope>
    <source>
        <strain evidence="2">LMG 19692</strain>
    </source>
</reference>
<evidence type="ECO:0000256" key="1">
    <source>
        <dbReference type="SAM" id="SignalP"/>
    </source>
</evidence>
<proteinExistence type="predicted"/>
<dbReference type="Proteomes" id="UP000646877">
    <property type="component" value="Unassembled WGS sequence"/>
</dbReference>
<dbReference type="RefSeq" id="WP_039492608.1">
    <property type="nucleotide sequence ID" value="NZ_CBCSDF010000002.1"/>
</dbReference>
<evidence type="ECO:0000313" key="4">
    <source>
        <dbReference type="Proteomes" id="UP000646877"/>
    </source>
</evidence>
<accession>A0A8I2H5P0</accession>
<name>A0A8I2H5P0_9GAMM</name>
<feature type="chain" id="PRO_5044460579" evidence="1">
    <location>
        <begin position="26"/>
        <end position="193"/>
    </location>
</feature>
<reference evidence="3 5" key="2">
    <citation type="submission" date="2023-10" db="EMBL/GenBank/DDBJ databases">
        <title>To unveil natural product biosynthetic capacity in Pseudoalteromonas.</title>
        <authorList>
            <person name="Wang J."/>
        </authorList>
    </citation>
    <scope>NUCLEOTIDE SEQUENCE [LARGE SCALE GENOMIC DNA]</scope>
    <source>
        <strain evidence="3 5">DSM 15914</strain>
    </source>
</reference>
<dbReference type="InterPro" id="IPR025514">
    <property type="entry name" value="DUF4402"/>
</dbReference>
<dbReference type="Pfam" id="PF14352">
    <property type="entry name" value="DUF4402"/>
    <property type="match status" value="1"/>
</dbReference>
<feature type="signal peptide" evidence="1">
    <location>
        <begin position="1"/>
        <end position="25"/>
    </location>
</feature>
<protein>
    <submittedName>
        <fullName evidence="2">DUF4402 domain-containing protein</fullName>
    </submittedName>
</protein>
<dbReference type="Proteomes" id="UP001304419">
    <property type="component" value="Chromosome 1"/>
</dbReference>
<sequence length="193" mass="19809">MKTLIKSALIASSISAALLTSSAIAKDTARLEVKVEVKNLFSAEAGDPLDFGIIRVQGDAADVATMKIEADPTLTDPEIKNTGDAVINLISTGGAGSINITDAAPNTELTITVPAATTVDSVGNASFDLKDFEFYVVSGAQPNSEVTNNKFRVDANGAATLSVGATLSTKALSGTDTYGGGVYTSKVDIEIAY</sequence>
<dbReference type="EMBL" id="CP137578">
    <property type="protein sequence ID" value="WOX29860.1"/>
    <property type="molecule type" value="Genomic_DNA"/>
</dbReference>